<sequence>MNAINGQQIHRLLEALERLHCHQAGPFHQRLFDATKTLFKECGQAFEIFSTTEAGGHSLQTDITFPASYSQNEFFERIGELVQLQHPGYQLLMLGHMDVFRMSDLLSQRQFQRTDLYNEVFIPMDKRYQLAIPFVSAGGFGALTLNRRDRDFSDTELALAIPFARHVGIAYETDQILQSAMPARAAAATKDYTPWRQLGLTKRECEVLDWMTQGKRDGEIAVILGISQRTVNVHVHSILSKLKVENRTAAASMVATL</sequence>
<comment type="caution">
    <text evidence="5">The sequence shown here is derived from an EMBL/GenBank/DDBJ whole genome shotgun (WGS) entry which is preliminary data.</text>
</comment>
<dbReference type="EMBL" id="VAUV01000003">
    <property type="protein sequence ID" value="TLD71952.1"/>
    <property type="molecule type" value="Genomic_DNA"/>
</dbReference>
<dbReference type="PANTHER" id="PTHR44688">
    <property type="entry name" value="DNA-BINDING TRANSCRIPTIONAL ACTIVATOR DEVR_DOSR"/>
    <property type="match status" value="1"/>
</dbReference>
<dbReference type="AlphaFoldDB" id="A0A5R8KI46"/>
<dbReference type="InterPro" id="IPR000792">
    <property type="entry name" value="Tscrpt_reg_LuxR_C"/>
</dbReference>
<dbReference type="PROSITE" id="PS50043">
    <property type="entry name" value="HTH_LUXR_2"/>
    <property type="match status" value="1"/>
</dbReference>
<organism evidence="5 6">
    <name type="scientific">Phragmitibacter flavus</name>
    <dbReference type="NCBI Taxonomy" id="2576071"/>
    <lineage>
        <taxon>Bacteria</taxon>
        <taxon>Pseudomonadati</taxon>
        <taxon>Verrucomicrobiota</taxon>
        <taxon>Verrucomicrobiia</taxon>
        <taxon>Verrucomicrobiales</taxon>
        <taxon>Verrucomicrobiaceae</taxon>
        <taxon>Phragmitibacter</taxon>
    </lineage>
</organism>
<dbReference type="GO" id="GO:0006355">
    <property type="term" value="P:regulation of DNA-templated transcription"/>
    <property type="evidence" value="ECO:0007669"/>
    <property type="project" value="InterPro"/>
</dbReference>
<dbReference type="InterPro" id="IPR016032">
    <property type="entry name" value="Sig_transdc_resp-reg_C-effctor"/>
</dbReference>
<dbReference type="RefSeq" id="WP_138084957.1">
    <property type="nucleotide sequence ID" value="NZ_VAUV01000003.1"/>
</dbReference>
<proteinExistence type="predicted"/>
<accession>A0A5R8KI46</accession>
<feature type="domain" description="HTH luxR-type" evidence="4">
    <location>
        <begin position="193"/>
        <end position="257"/>
    </location>
</feature>
<dbReference type="InterPro" id="IPR036388">
    <property type="entry name" value="WH-like_DNA-bd_sf"/>
</dbReference>
<evidence type="ECO:0000313" key="5">
    <source>
        <dbReference type="EMBL" id="TLD71952.1"/>
    </source>
</evidence>
<keyword evidence="6" id="KW-1185">Reference proteome</keyword>
<dbReference type="Gene3D" id="1.10.10.10">
    <property type="entry name" value="Winged helix-like DNA-binding domain superfamily/Winged helix DNA-binding domain"/>
    <property type="match status" value="1"/>
</dbReference>
<dbReference type="OrthoDB" id="186758at2"/>
<keyword evidence="1" id="KW-0805">Transcription regulation</keyword>
<dbReference type="Pfam" id="PF00196">
    <property type="entry name" value="GerE"/>
    <property type="match status" value="1"/>
</dbReference>
<name>A0A5R8KI46_9BACT</name>
<evidence type="ECO:0000313" key="6">
    <source>
        <dbReference type="Proteomes" id="UP000306196"/>
    </source>
</evidence>
<reference evidence="5 6" key="1">
    <citation type="submission" date="2019-05" db="EMBL/GenBank/DDBJ databases">
        <title>Verrucobacter flavum gen. nov., sp. nov. a new member of the family Verrucomicrobiaceae.</title>
        <authorList>
            <person name="Szuroczki S."/>
            <person name="Abbaszade G."/>
            <person name="Szabo A."/>
            <person name="Felfoldi T."/>
            <person name="Schumann P."/>
            <person name="Boka K."/>
            <person name="Keki Z."/>
            <person name="Toumi M."/>
            <person name="Toth E."/>
        </authorList>
    </citation>
    <scope>NUCLEOTIDE SEQUENCE [LARGE SCALE GENOMIC DNA]</scope>
    <source>
        <strain evidence="5 6">MG-N-17</strain>
    </source>
</reference>
<evidence type="ECO:0000256" key="3">
    <source>
        <dbReference type="ARBA" id="ARBA00023163"/>
    </source>
</evidence>
<dbReference type="GO" id="GO:0003677">
    <property type="term" value="F:DNA binding"/>
    <property type="evidence" value="ECO:0007669"/>
    <property type="project" value="UniProtKB-KW"/>
</dbReference>
<dbReference type="SUPFAM" id="SSF46894">
    <property type="entry name" value="C-terminal effector domain of the bipartite response regulators"/>
    <property type="match status" value="1"/>
</dbReference>
<gene>
    <name evidence="5" type="ORF">FEM03_04305</name>
</gene>
<evidence type="ECO:0000256" key="2">
    <source>
        <dbReference type="ARBA" id="ARBA00023125"/>
    </source>
</evidence>
<dbReference type="Proteomes" id="UP000306196">
    <property type="component" value="Unassembled WGS sequence"/>
</dbReference>
<dbReference type="PRINTS" id="PR00038">
    <property type="entry name" value="HTHLUXR"/>
</dbReference>
<dbReference type="PANTHER" id="PTHR44688:SF16">
    <property type="entry name" value="DNA-BINDING TRANSCRIPTIONAL ACTIVATOR DEVR_DOSR"/>
    <property type="match status" value="1"/>
</dbReference>
<dbReference type="CDD" id="cd06170">
    <property type="entry name" value="LuxR_C_like"/>
    <property type="match status" value="1"/>
</dbReference>
<evidence type="ECO:0000256" key="1">
    <source>
        <dbReference type="ARBA" id="ARBA00023015"/>
    </source>
</evidence>
<evidence type="ECO:0000259" key="4">
    <source>
        <dbReference type="PROSITE" id="PS50043"/>
    </source>
</evidence>
<keyword evidence="3" id="KW-0804">Transcription</keyword>
<keyword evidence="2" id="KW-0238">DNA-binding</keyword>
<dbReference type="SMART" id="SM00421">
    <property type="entry name" value="HTH_LUXR"/>
    <property type="match status" value="1"/>
</dbReference>
<protein>
    <submittedName>
        <fullName evidence="5">Helix-turn-helix transcriptional regulator</fullName>
    </submittedName>
</protein>